<accession>A0A139WA26</accession>
<dbReference type="Proteomes" id="UP000007266">
    <property type="component" value="Unassembled WGS sequence"/>
</dbReference>
<name>A0A139WA26_TRICA</name>
<dbReference type="EMBL" id="KQ971657">
    <property type="protein sequence ID" value="KYB24773.1"/>
    <property type="molecule type" value="Genomic_DNA"/>
</dbReference>
<dbReference type="eggNOG" id="ENOG502QT5H">
    <property type="taxonomic scope" value="Eukaryota"/>
</dbReference>
<evidence type="ECO:0000256" key="1">
    <source>
        <dbReference type="SAM" id="MobiDB-lite"/>
    </source>
</evidence>
<dbReference type="AlphaFoldDB" id="A0A139WA26"/>
<protein>
    <submittedName>
        <fullName evidence="2">Uncharacterized protein</fullName>
    </submittedName>
</protein>
<feature type="region of interest" description="Disordered" evidence="1">
    <location>
        <begin position="15"/>
        <end position="41"/>
    </location>
</feature>
<reference evidence="2 3" key="2">
    <citation type="journal article" date="2010" name="Nucleic Acids Res.">
        <title>BeetleBase in 2010: revisions to provide comprehensive genomic information for Tribolium castaneum.</title>
        <authorList>
            <person name="Kim H.S."/>
            <person name="Murphy T."/>
            <person name="Xia J."/>
            <person name="Caragea D."/>
            <person name="Park Y."/>
            <person name="Beeman R.W."/>
            <person name="Lorenzen M.D."/>
            <person name="Butcher S."/>
            <person name="Manak J.R."/>
            <person name="Brown S.J."/>
        </authorList>
    </citation>
    <scope>NUCLEOTIDE SEQUENCE [LARGE SCALE GENOMIC DNA]</scope>
    <source>
        <strain evidence="2 3">Georgia GA2</strain>
    </source>
</reference>
<reference evidence="2 3" key="1">
    <citation type="journal article" date="2008" name="Nature">
        <title>The genome of the model beetle and pest Tribolium castaneum.</title>
        <authorList>
            <consortium name="Tribolium Genome Sequencing Consortium"/>
            <person name="Richards S."/>
            <person name="Gibbs R.A."/>
            <person name="Weinstock G.M."/>
            <person name="Brown S.J."/>
            <person name="Denell R."/>
            <person name="Beeman R.W."/>
            <person name="Gibbs R."/>
            <person name="Beeman R.W."/>
            <person name="Brown S.J."/>
            <person name="Bucher G."/>
            <person name="Friedrich M."/>
            <person name="Grimmelikhuijzen C.J."/>
            <person name="Klingler M."/>
            <person name="Lorenzen M."/>
            <person name="Richards S."/>
            <person name="Roth S."/>
            <person name="Schroder R."/>
            <person name="Tautz D."/>
            <person name="Zdobnov E.M."/>
            <person name="Muzny D."/>
            <person name="Gibbs R.A."/>
            <person name="Weinstock G.M."/>
            <person name="Attaway T."/>
            <person name="Bell S."/>
            <person name="Buhay C.J."/>
            <person name="Chandrabose M.N."/>
            <person name="Chavez D."/>
            <person name="Clerk-Blankenburg K.P."/>
            <person name="Cree A."/>
            <person name="Dao M."/>
            <person name="Davis C."/>
            <person name="Chacko J."/>
            <person name="Dinh H."/>
            <person name="Dugan-Rocha S."/>
            <person name="Fowler G."/>
            <person name="Garner T.T."/>
            <person name="Garnes J."/>
            <person name="Gnirke A."/>
            <person name="Hawes A."/>
            <person name="Hernandez J."/>
            <person name="Hines S."/>
            <person name="Holder M."/>
            <person name="Hume J."/>
            <person name="Jhangiani S.N."/>
            <person name="Joshi V."/>
            <person name="Khan Z.M."/>
            <person name="Jackson L."/>
            <person name="Kovar C."/>
            <person name="Kowis A."/>
            <person name="Lee S."/>
            <person name="Lewis L.R."/>
            <person name="Margolis J."/>
            <person name="Morgan M."/>
            <person name="Nazareth L.V."/>
            <person name="Nguyen N."/>
            <person name="Okwuonu G."/>
            <person name="Parker D."/>
            <person name="Richards S."/>
            <person name="Ruiz S.J."/>
            <person name="Santibanez J."/>
            <person name="Savard J."/>
            <person name="Scherer S.E."/>
            <person name="Schneider B."/>
            <person name="Sodergren E."/>
            <person name="Tautz D."/>
            <person name="Vattahil S."/>
            <person name="Villasana D."/>
            <person name="White C.S."/>
            <person name="Wright R."/>
            <person name="Park Y."/>
            <person name="Beeman R.W."/>
            <person name="Lord J."/>
            <person name="Oppert B."/>
            <person name="Lorenzen M."/>
            <person name="Brown S."/>
            <person name="Wang L."/>
            <person name="Savard J."/>
            <person name="Tautz D."/>
            <person name="Richards S."/>
            <person name="Weinstock G."/>
            <person name="Gibbs R.A."/>
            <person name="Liu Y."/>
            <person name="Worley K."/>
            <person name="Weinstock G."/>
            <person name="Elsik C.G."/>
            <person name="Reese J.T."/>
            <person name="Elhaik E."/>
            <person name="Landan G."/>
            <person name="Graur D."/>
            <person name="Arensburger P."/>
            <person name="Atkinson P."/>
            <person name="Beeman R.W."/>
            <person name="Beidler J."/>
            <person name="Brown S.J."/>
            <person name="Demuth J.P."/>
            <person name="Drury D.W."/>
            <person name="Du Y.Z."/>
            <person name="Fujiwara H."/>
            <person name="Lorenzen M."/>
            <person name="Maselli V."/>
            <person name="Osanai M."/>
            <person name="Park Y."/>
            <person name="Robertson H.M."/>
            <person name="Tu Z."/>
            <person name="Wang J.J."/>
            <person name="Wang S."/>
            <person name="Richards S."/>
            <person name="Song H."/>
            <person name="Zhang L."/>
            <person name="Sodergren E."/>
            <person name="Werner D."/>
            <person name="Stanke M."/>
            <person name="Morgenstern B."/>
            <person name="Solovyev V."/>
            <person name="Kosarev P."/>
            <person name="Brown G."/>
            <person name="Chen H.C."/>
            <person name="Ermolaeva O."/>
            <person name="Hlavina W."/>
            <person name="Kapustin Y."/>
            <person name="Kiryutin B."/>
            <person name="Kitts P."/>
            <person name="Maglott D."/>
            <person name="Pruitt K."/>
            <person name="Sapojnikov V."/>
            <person name="Souvorov A."/>
            <person name="Mackey A.J."/>
            <person name="Waterhouse R.M."/>
            <person name="Wyder S."/>
            <person name="Zdobnov E.M."/>
            <person name="Zdobnov E.M."/>
            <person name="Wyder S."/>
            <person name="Kriventseva E.V."/>
            <person name="Kadowaki T."/>
            <person name="Bork P."/>
            <person name="Aranda M."/>
            <person name="Bao R."/>
            <person name="Beermann A."/>
            <person name="Berns N."/>
            <person name="Bolognesi R."/>
            <person name="Bonneton F."/>
            <person name="Bopp D."/>
            <person name="Brown S.J."/>
            <person name="Bucher G."/>
            <person name="Butts T."/>
            <person name="Chaumot A."/>
            <person name="Denell R.E."/>
            <person name="Ferrier D.E."/>
            <person name="Friedrich M."/>
            <person name="Gordon C.M."/>
            <person name="Jindra M."/>
            <person name="Klingler M."/>
            <person name="Lan Q."/>
            <person name="Lattorff H.M."/>
            <person name="Laudet V."/>
            <person name="von Levetsow C."/>
            <person name="Liu Z."/>
            <person name="Lutz R."/>
            <person name="Lynch J.A."/>
            <person name="da Fonseca R.N."/>
            <person name="Posnien N."/>
            <person name="Reuter R."/>
            <person name="Roth S."/>
            <person name="Savard J."/>
            <person name="Schinko J.B."/>
            <person name="Schmitt C."/>
            <person name="Schoppmeier M."/>
            <person name="Schroder R."/>
            <person name="Shippy T.D."/>
            <person name="Simonnet F."/>
            <person name="Marques-Souza H."/>
            <person name="Tautz D."/>
            <person name="Tomoyasu Y."/>
            <person name="Trauner J."/>
            <person name="Van der Zee M."/>
            <person name="Vervoort M."/>
            <person name="Wittkopp N."/>
            <person name="Wimmer E.A."/>
            <person name="Yang X."/>
            <person name="Jones A.K."/>
            <person name="Sattelle D.B."/>
            <person name="Ebert P.R."/>
            <person name="Nelson D."/>
            <person name="Scott J.G."/>
            <person name="Beeman R.W."/>
            <person name="Muthukrishnan S."/>
            <person name="Kramer K.J."/>
            <person name="Arakane Y."/>
            <person name="Beeman R.W."/>
            <person name="Zhu Q."/>
            <person name="Hogenkamp D."/>
            <person name="Dixit R."/>
            <person name="Oppert B."/>
            <person name="Jiang H."/>
            <person name="Zou Z."/>
            <person name="Marshall J."/>
            <person name="Elpidina E."/>
            <person name="Vinokurov K."/>
            <person name="Oppert C."/>
            <person name="Zou Z."/>
            <person name="Evans J."/>
            <person name="Lu Z."/>
            <person name="Zhao P."/>
            <person name="Sumathipala N."/>
            <person name="Altincicek B."/>
            <person name="Vilcinskas A."/>
            <person name="Williams M."/>
            <person name="Hultmark D."/>
            <person name="Hetru C."/>
            <person name="Jiang H."/>
            <person name="Grimmelikhuijzen C.J."/>
            <person name="Hauser F."/>
            <person name="Cazzamali G."/>
            <person name="Williamson M."/>
            <person name="Park Y."/>
            <person name="Li B."/>
            <person name="Tanaka Y."/>
            <person name="Predel R."/>
            <person name="Neupert S."/>
            <person name="Schachtner J."/>
            <person name="Verleyen P."/>
            <person name="Raible F."/>
            <person name="Bork P."/>
            <person name="Friedrich M."/>
            <person name="Walden K.K."/>
            <person name="Robertson H.M."/>
            <person name="Angeli S."/>
            <person name="Foret S."/>
            <person name="Bucher G."/>
            <person name="Schuetz S."/>
            <person name="Maleszka R."/>
            <person name="Wimmer E.A."/>
            <person name="Beeman R.W."/>
            <person name="Lorenzen M."/>
            <person name="Tomoyasu Y."/>
            <person name="Miller S.C."/>
            <person name="Grossmann D."/>
            <person name="Bucher G."/>
        </authorList>
    </citation>
    <scope>NUCLEOTIDE SEQUENCE [LARGE SCALE GENOMIC DNA]</scope>
    <source>
        <strain evidence="2 3">Georgia GA2</strain>
    </source>
</reference>
<evidence type="ECO:0000313" key="3">
    <source>
        <dbReference type="Proteomes" id="UP000007266"/>
    </source>
</evidence>
<dbReference type="InParanoid" id="A0A139WA26"/>
<gene>
    <name evidence="2" type="primary">AUGUSTUS-3.0.2_31699</name>
    <name evidence="2" type="ORF">TcasGA2_TC031699</name>
</gene>
<feature type="compositionally biased region" description="Polar residues" evidence="1">
    <location>
        <begin position="24"/>
        <end position="38"/>
    </location>
</feature>
<evidence type="ECO:0000313" key="2">
    <source>
        <dbReference type="EMBL" id="KYB24773.1"/>
    </source>
</evidence>
<organism evidence="2 3">
    <name type="scientific">Tribolium castaneum</name>
    <name type="common">Red flour beetle</name>
    <dbReference type="NCBI Taxonomy" id="7070"/>
    <lineage>
        <taxon>Eukaryota</taxon>
        <taxon>Metazoa</taxon>
        <taxon>Ecdysozoa</taxon>
        <taxon>Arthropoda</taxon>
        <taxon>Hexapoda</taxon>
        <taxon>Insecta</taxon>
        <taxon>Pterygota</taxon>
        <taxon>Neoptera</taxon>
        <taxon>Endopterygota</taxon>
        <taxon>Coleoptera</taxon>
        <taxon>Polyphaga</taxon>
        <taxon>Cucujiformia</taxon>
        <taxon>Tenebrionidae</taxon>
        <taxon>Tenebrionidae incertae sedis</taxon>
        <taxon>Tribolium</taxon>
    </lineage>
</organism>
<sequence>MENNLPNYYVNNYDPESLIVDEPSASTNLEDPSGSENNEVGPDEILLQLNQRGACELPPLIKIDSLIQKKEYKIRNLIRLKTKTG</sequence>
<proteinExistence type="predicted"/>
<keyword evidence="3" id="KW-1185">Reference proteome</keyword>